<protein>
    <submittedName>
        <fullName evidence="3">Subclass B3 metallo-beta-lactamase</fullName>
    </submittedName>
</protein>
<feature type="signal peptide" evidence="1">
    <location>
        <begin position="1"/>
        <end position="18"/>
    </location>
</feature>
<gene>
    <name evidence="3" type="primary">bla</name>
    <name evidence="3" type="ORF">ISP14_13040</name>
</gene>
<dbReference type="NCBIfam" id="NF033105">
    <property type="entry name" value="bla_subclass_B3"/>
    <property type="match status" value="1"/>
</dbReference>
<dbReference type="PANTHER" id="PTHR42951:SF17">
    <property type="entry name" value="METALLO-BETA-LACTAMASE DOMAIN-CONTAINING PROTEIN"/>
    <property type="match status" value="1"/>
</dbReference>
<evidence type="ECO:0000313" key="4">
    <source>
        <dbReference type="Proteomes" id="UP001620397"/>
    </source>
</evidence>
<dbReference type="Proteomes" id="UP001620397">
    <property type="component" value="Unassembled WGS sequence"/>
</dbReference>
<keyword evidence="1" id="KW-0732">Signal</keyword>
<reference evidence="3 4" key="1">
    <citation type="submission" date="2020-10" db="EMBL/GenBank/DDBJ databases">
        <title>Phylogeny of dyella-like bacteria.</title>
        <authorList>
            <person name="Fu J."/>
        </authorList>
    </citation>
    <scope>NUCLEOTIDE SEQUENCE [LARGE SCALE GENOMIC DNA]</scope>
    <source>
        <strain evidence="3 4">DKC-1</strain>
    </source>
</reference>
<organism evidence="3 4">
    <name type="scientific">Dyella agri</name>
    <dbReference type="NCBI Taxonomy" id="1926869"/>
    <lineage>
        <taxon>Bacteria</taxon>
        <taxon>Pseudomonadati</taxon>
        <taxon>Pseudomonadota</taxon>
        <taxon>Gammaproteobacteria</taxon>
        <taxon>Lysobacterales</taxon>
        <taxon>Rhodanobacteraceae</taxon>
        <taxon>Dyella</taxon>
    </lineage>
</organism>
<dbReference type="InterPro" id="IPR036866">
    <property type="entry name" value="RibonucZ/Hydroxyglut_hydro"/>
</dbReference>
<name>A0ABW8KHZ4_9GAMM</name>
<dbReference type="InterPro" id="IPR001279">
    <property type="entry name" value="Metallo-B-lactamas"/>
</dbReference>
<dbReference type="SUPFAM" id="SSF56281">
    <property type="entry name" value="Metallo-hydrolase/oxidoreductase"/>
    <property type="match status" value="1"/>
</dbReference>
<dbReference type="Gene3D" id="3.60.15.10">
    <property type="entry name" value="Ribonuclease Z/Hydroxyacylglutathione hydrolase-like"/>
    <property type="match status" value="1"/>
</dbReference>
<keyword evidence="4" id="KW-1185">Reference proteome</keyword>
<dbReference type="SMART" id="SM00849">
    <property type="entry name" value="Lactamase_B"/>
    <property type="match status" value="1"/>
</dbReference>
<dbReference type="NCBIfam" id="NF012229">
    <property type="entry name" value="bla_class_B_core"/>
    <property type="match status" value="1"/>
</dbReference>
<evidence type="ECO:0000313" key="3">
    <source>
        <dbReference type="EMBL" id="MFK2931718.1"/>
    </source>
</evidence>
<dbReference type="EMBL" id="JADIKL010000007">
    <property type="protein sequence ID" value="MFK2931718.1"/>
    <property type="molecule type" value="Genomic_DNA"/>
</dbReference>
<comment type="caution">
    <text evidence="3">The sequence shown here is derived from an EMBL/GenBank/DDBJ whole genome shotgun (WGS) entry which is preliminary data.</text>
</comment>
<feature type="chain" id="PRO_5047307103" evidence="1">
    <location>
        <begin position="19"/>
        <end position="289"/>
    </location>
</feature>
<dbReference type="PANTHER" id="PTHR42951">
    <property type="entry name" value="METALLO-BETA-LACTAMASE DOMAIN-CONTAINING"/>
    <property type="match status" value="1"/>
</dbReference>
<dbReference type="InterPro" id="IPR050855">
    <property type="entry name" value="NDM-1-like"/>
</dbReference>
<sequence>MRLWVLCALTLAATGARAASDDRGWSRPEQPFRIYGNTWYVGTHGLSAILITSPQGHVLIDATLAENAGLVEENIRKLGFRLSDIKAILNSHAHFDHAGAIAALAAASGAPVYASRSSAEEMMAGGDYAGDPQNGEAPHYPKVARVAVVKDGGTVQVGGTMVTAHYTPWHTPGATTWTWRSCEGKRCLDVVYADSLTAFTNDVYRYSDPAHPERVAGFRRSFDVVAALPCDVLITTHPDVSSFLDKVAQHRAGKQPDPLFDSHACKALAEASAAKFEAKLEQEGEAGRR</sequence>
<proteinExistence type="predicted"/>
<evidence type="ECO:0000259" key="2">
    <source>
        <dbReference type="SMART" id="SM00849"/>
    </source>
</evidence>
<evidence type="ECO:0000256" key="1">
    <source>
        <dbReference type="SAM" id="SignalP"/>
    </source>
</evidence>
<accession>A0ABW8KHZ4</accession>
<dbReference type="Pfam" id="PF00753">
    <property type="entry name" value="Lactamase_B"/>
    <property type="match status" value="1"/>
</dbReference>
<feature type="domain" description="Metallo-beta-lactamase" evidence="2">
    <location>
        <begin position="45"/>
        <end position="237"/>
    </location>
</feature>